<reference evidence="6" key="1">
    <citation type="submission" date="2020-04" db="EMBL/GenBank/DDBJ databases">
        <authorList>
            <person name="Chiriac C."/>
            <person name="Salcher M."/>
            <person name="Ghai R."/>
            <person name="Kavagutti S V."/>
        </authorList>
    </citation>
    <scope>NUCLEOTIDE SEQUENCE</scope>
</reference>
<dbReference type="InterPro" id="IPR001471">
    <property type="entry name" value="AP2/ERF_dom"/>
</dbReference>
<dbReference type="PROSITE" id="PS51032">
    <property type="entry name" value="AP2_ERF"/>
    <property type="match status" value="1"/>
</dbReference>
<keyword evidence="3" id="KW-0804">Transcription</keyword>
<evidence type="ECO:0000259" key="5">
    <source>
        <dbReference type="PROSITE" id="PS51032"/>
    </source>
</evidence>
<gene>
    <name evidence="6" type="ORF">UFOVP468_38</name>
</gene>
<organism evidence="6">
    <name type="scientific">uncultured Caudovirales phage</name>
    <dbReference type="NCBI Taxonomy" id="2100421"/>
    <lineage>
        <taxon>Viruses</taxon>
        <taxon>Duplodnaviria</taxon>
        <taxon>Heunggongvirae</taxon>
        <taxon>Uroviricota</taxon>
        <taxon>Caudoviricetes</taxon>
        <taxon>Peduoviridae</taxon>
        <taxon>Maltschvirus</taxon>
        <taxon>Maltschvirus maltsch</taxon>
    </lineage>
</organism>
<dbReference type="InterPro" id="IPR016177">
    <property type="entry name" value="DNA-bd_dom_sf"/>
</dbReference>
<feature type="domain" description="AP2/ERF" evidence="5">
    <location>
        <begin position="6"/>
        <end position="48"/>
    </location>
</feature>
<evidence type="ECO:0000256" key="1">
    <source>
        <dbReference type="ARBA" id="ARBA00023015"/>
    </source>
</evidence>
<dbReference type="InterPro" id="IPR036955">
    <property type="entry name" value="AP2/ERF_dom_sf"/>
</dbReference>
<evidence type="ECO:0000256" key="3">
    <source>
        <dbReference type="ARBA" id="ARBA00023163"/>
    </source>
</evidence>
<keyword evidence="1" id="KW-0805">Transcription regulation</keyword>
<name>A0A6J5MHI8_9CAUD</name>
<keyword evidence="2" id="KW-0238">DNA-binding</keyword>
<proteinExistence type="predicted"/>
<protein>
    <submittedName>
        <fullName evidence="6">AP2/ERF domain containing protein</fullName>
    </submittedName>
</protein>
<feature type="compositionally biased region" description="Low complexity" evidence="4">
    <location>
        <begin position="55"/>
        <end position="66"/>
    </location>
</feature>
<evidence type="ECO:0000256" key="2">
    <source>
        <dbReference type="ARBA" id="ARBA00023125"/>
    </source>
</evidence>
<dbReference type="EMBL" id="LR796432">
    <property type="protein sequence ID" value="CAB4144556.1"/>
    <property type="molecule type" value="Genomic_DNA"/>
</dbReference>
<feature type="region of interest" description="Disordered" evidence="4">
    <location>
        <begin position="55"/>
        <end position="75"/>
    </location>
</feature>
<evidence type="ECO:0000256" key="4">
    <source>
        <dbReference type="SAM" id="MobiDB-lite"/>
    </source>
</evidence>
<dbReference type="GO" id="GO:0003677">
    <property type="term" value="F:DNA binding"/>
    <property type="evidence" value="ECO:0007669"/>
    <property type="project" value="UniProtKB-KW"/>
</dbReference>
<dbReference type="SUPFAM" id="SSF54171">
    <property type="entry name" value="DNA-binding domain"/>
    <property type="match status" value="1"/>
</dbReference>
<dbReference type="GO" id="GO:0003700">
    <property type="term" value="F:DNA-binding transcription factor activity"/>
    <property type="evidence" value="ECO:0007669"/>
    <property type="project" value="InterPro"/>
</dbReference>
<dbReference type="Gene3D" id="3.30.730.10">
    <property type="entry name" value="AP2/ERF domain"/>
    <property type="match status" value="1"/>
</dbReference>
<sequence length="211" mass="23562">MLQKTALPGAAFHTRSGRWFARISEGGTRKHLGYFDTAEEASRAYQAARGIKARAAPETASRAAPRPSKPRVCEPGQLSQSVLDDLFPDFELDDAVHFPASLLRPGDVTIKNPFEHERFAIWARVSKRFNISLHTASLLSFYHCEDKLFDSDESEAVREARHEARLSPSVARLKSVGLIDRVSEVVEFYEYDDATWLDRAIVTLSGAGDLI</sequence>
<evidence type="ECO:0000313" key="6">
    <source>
        <dbReference type="EMBL" id="CAB4144556.1"/>
    </source>
</evidence>
<accession>A0A6J5MHI8</accession>